<evidence type="ECO:0000313" key="1">
    <source>
        <dbReference type="EMBL" id="KYC35819.1"/>
    </source>
</evidence>
<organism evidence="1 2">
    <name type="scientific">Scytonema hofmannii PCC 7110</name>
    <dbReference type="NCBI Taxonomy" id="128403"/>
    <lineage>
        <taxon>Bacteria</taxon>
        <taxon>Bacillati</taxon>
        <taxon>Cyanobacteriota</taxon>
        <taxon>Cyanophyceae</taxon>
        <taxon>Nostocales</taxon>
        <taxon>Scytonemataceae</taxon>
        <taxon>Scytonema</taxon>
    </lineage>
</organism>
<evidence type="ECO:0000313" key="2">
    <source>
        <dbReference type="Proteomes" id="UP000076925"/>
    </source>
</evidence>
<name>A0A139WTS3_9CYAN</name>
<dbReference type="OrthoDB" id="515948at2"/>
<dbReference type="AlphaFoldDB" id="A0A139WTS3"/>
<protein>
    <submittedName>
        <fullName evidence="1">Uncharacterized protein</fullName>
    </submittedName>
</protein>
<comment type="caution">
    <text evidence="1">The sequence shown here is derived from an EMBL/GenBank/DDBJ whole genome shotgun (WGS) entry which is preliminary data.</text>
</comment>
<reference evidence="1 2" key="1">
    <citation type="journal article" date="2013" name="Genome Biol. Evol.">
        <title>Genomes of Stigonematalean cyanobacteria (subsection V) and the evolution of oxygenic photosynthesis from prokaryotes to plastids.</title>
        <authorList>
            <person name="Dagan T."/>
            <person name="Roettger M."/>
            <person name="Stucken K."/>
            <person name="Landan G."/>
            <person name="Koch R."/>
            <person name="Major P."/>
            <person name="Gould S.B."/>
            <person name="Goremykin V.V."/>
            <person name="Rippka R."/>
            <person name="Tandeau de Marsac N."/>
            <person name="Gugger M."/>
            <person name="Lockhart P.J."/>
            <person name="Allen J.F."/>
            <person name="Brune I."/>
            <person name="Maus I."/>
            <person name="Puhler A."/>
            <person name="Martin W.F."/>
        </authorList>
    </citation>
    <scope>NUCLEOTIDE SEQUENCE [LARGE SCALE GENOMIC DNA]</scope>
    <source>
        <strain evidence="1 2">PCC 7110</strain>
    </source>
</reference>
<gene>
    <name evidence="1" type="ORF">WA1_05855</name>
</gene>
<dbReference type="RefSeq" id="WP_017748140.1">
    <property type="nucleotide sequence ID" value="NZ_KQ976354.1"/>
</dbReference>
<dbReference type="Proteomes" id="UP000076925">
    <property type="component" value="Unassembled WGS sequence"/>
</dbReference>
<sequence length="87" mass="9759">MKESIIKISQPVPKVPPLSSDSELLSSVTQTEEISIPEEPQELDLESIDMLAEPTYARFDTTNSSGWKASDILREIRLDNFDMDCAD</sequence>
<keyword evidence="2" id="KW-1185">Reference proteome</keyword>
<accession>A0A139WTS3</accession>
<proteinExistence type="predicted"/>
<dbReference type="EMBL" id="ANNX02000050">
    <property type="protein sequence ID" value="KYC35819.1"/>
    <property type="molecule type" value="Genomic_DNA"/>
</dbReference>